<dbReference type="InterPro" id="IPR006076">
    <property type="entry name" value="FAD-dep_OxRdtase"/>
</dbReference>
<keyword evidence="6" id="KW-0274">FAD</keyword>
<dbReference type="Gene3D" id="3.30.9.10">
    <property type="entry name" value="D-Amino Acid Oxidase, subunit A, domain 2"/>
    <property type="match status" value="1"/>
</dbReference>
<dbReference type="InterPro" id="IPR036188">
    <property type="entry name" value="FAD/NAD-bd_sf"/>
</dbReference>
<comment type="caution">
    <text evidence="12">The sequence shown here is derived from an EMBL/GenBank/DDBJ whole genome shotgun (WGS) entry which is preliminary data.</text>
</comment>
<keyword evidence="13" id="KW-1185">Reference proteome</keyword>
<evidence type="ECO:0000313" key="13">
    <source>
        <dbReference type="Proteomes" id="UP000243524"/>
    </source>
</evidence>
<feature type="domain" description="Alpha-glycerophosphate oxidase C-terminal" evidence="11">
    <location>
        <begin position="401"/>
        <end position="526"/>
    </location>
</feature>
<dbReference type="InterPro" id="IPR038299">
    <property type="entry name" value="DAO_C_sf"/>
</dbReference>
<dbReference type="PANTHER" id="PTHR11985">
    <property type="entry name" value="GLYCEROL-3-PHOSPHATE DEHYDROGENASE"/>
    <property type="match status" value="1"/>
</dbReference>
<dbReference type="UniPathway" id="UPA00618">
    <property type="reaction ID" value="UER00674"/>
</dbReference>
<dbReference type="GO" id="GO:0019563">
    <property type="term" value="P:glycerol catabolic process"/>
    <property type="evidence" value="ECO:0007669"/>
    <property type="project" value="UniProtKB-UniPathway"/>
</dbReference>
<comment type="catalytic activity">
    <reaction evidence="8 9">
        <text>a quinone + sn-glycerol 3-phosphate = dihydroxyacetone phosphate + a quinol</text>
        <dbReference type="Rhea" id="RHEA:18977"/>
        <dbReference type="ChEBI" id="CHEBI:24646"/>
        <dbReference type="ChEBI" id="CHEBI:57597"/>
        <dbReference type="ChEBI" id="CHEBI:57642"/>
        <dbReference type="ChEBI" id="CHEBI:132124"/>
        <dbReference type="EC" id="1.1.5.3"/>
    </reaction>
</comment>
<evidence type="ECO:0000256" key="2">
    <source>
        <dbReference type="ARBA" id="ARBA00004977"/>
    </source>
</evidence>
<dbReference type="Proteomes" id="UP000243524">
    <property type="component" value="Unassembled WGS sequence"/>
</dbReference>
<comment type="cofactor">
    <cofactor evidence="1 9">
        <name>FAD</name>
        <dbReference type="ChEBI" id="CHEBI:57692"/>
    </cofactor>
</comment>
<dbReference type="EC" id="1.1.5.3" evidence="9"/>
<reference evidence="12 13" key="1">
    <citation type="submission" date="2017-06" db="EMBL/GenBank/DDBJ databases">
        <title>the draft geome sequence of Illustriluteabacillus marina B3227.</title>
        <authorList>
            <person name="He R.-H."/>
            <person name="Du Z.-J."/>
        </authorList>
    </citation>
    <scope>NUCLEOTIDE SEQUENCE [LARGE SCALE GENOMIC DNA]</scope>
    <source>
        <strain evidence="12 13">B3227</strain>
    </source>
</reference>
<sequence>MNLLSNKNRSQNKQVLEQEYDLIVIGGGITGAGIALDASTRGVKVAVIEMQDFAAGTSSRSTKLIHGGLRYLKNFEIKLVSEVGKEREVVYENGPHVTTPEWMMLPFYEKGSFGPFSTSIGLRVYDYLAGVKKMERRRMLSVEETLEREPLLNREGLKGSGFYVEYKTDDARLTLEVLKKAIDLGANAFNYMRADQFTYRDGKLTGVQVTDLTDGEEHTLKARSIINATGPWVDDVRSKDHTKMEKHLFLTKGVHLVFDQSIFPLKQAVYFDTPDERMVFAIPRDGKTYIGTTDTHYEGDIANPTTTLDDRTYLMGAIHEMFPNVHVTDADIESTWAGLRPLVHEEGKDPSEISRKDEIFESDSGLISVAGGKLTGYRKMAEELVDLVLKRTNKEKDFPKSNTKKIPISGGDVGGSKGFQTFVRIAREEGLNRGIPENLIHKWVQRYGSNVNKVFDFYDEVDYFPNHKREVYAELMYGMEYELVAGVNDFFNRRTGALYFDVDWVEKNREDVLKIMKEYFDWSTDRTENERKKLNQALKEAKEPSQHS</sequence>
<dbReference type="Gene3D" id="3.50.50.60">
    <property type="entry name" value="FAD/NAD(P)-binding domain"/>
    <property type="match status" value="1"/>
</dbReference>
<evidence type="ECO:0000313" key="12">
    <source>
        <dbReference type="EMBL" id="PKR78016.1"/>
    </source>
</evidence>
<comment type="similarity">
    <text evidence="3 9">Belongs to the FAD-dependent glycerol-3-phosphate dehydrogenase family.</text>
</comment>
<dbReference type="RefSeq" id="WP_101331624.1">
    <property type="nucleotide sequence ID" value="NZ_PJNH01000002.1"/>
</dbReference>
<dbReference type="Pfam" id="PF01266">
    <property type="entry name" value="DAO"/>
    <property type="match status" value="1"/>
</dbReference>
<organism evidence="12 13">
    <name type="scientific">Halalkalibacillus sediminis</name>
    <dbReference type="NCBI Taxonomy" id="2018042"/>
    <lineage>
        <taxon>Bacteria</taxon>
        <taxon>Bacillati</taxon>
        <taxon>Bacillota</taxon>
        <taxon>Bacilli</taxon>
        <taxon>Bacillales</taxon>
        <taxon>Bacillaceae</taxon>
        <taxon>Halalkalibacillus</taxon>
    </lineage>
</organism>
<evidence type="ECO:0000256" key="8">
    <source>
        <dbReference type="ARBA" id="ARBA00049055"/>
    </source>
</evidence>
<dbReference type="InterPro" id="IPR000447">
    <property type="entry name" value="G3P_DH_FAD-dep"/>
</dbReference>
<dbReference type="SUPFAM" id="SSF51905">
    <property type="entry name" value="FAD/NAD(P)-binding domain"/>
    <property type="match status" value="1"/>
</dbReference>
<evidence type="ECO:0000256" key="3">
    <source>
        <dbReference type="ARBA" id="ARBA00007330"/>
    </source>
</evidence>
<evidence type="ECO:0000256" key="5">
    <source>
        <dbReference type="ARBA" id="ARBA00022798"/>
    </source>
</evidence>
<dbReference type="Pfam" id="PF16901">
    <property type="entry name" value="DAO_C"/>
    <property type="match status" value="1"/>
</dbReference>
<name>A0A2I0QUL3_9BACI</name>
<accession>A0A2I0QUL3</accession>
<evidence type="ECO:0000256" key="4">
    <source>
        <dbReference type="ARBA" id="ARBA00022630"/>
    </source>
</evidence>
<dbReference type="OrthoDB" id="9766796at2"/>
<dbReference type="PRINTS" id="PR01001">
    <property type="entry name" value="FADG3PDH"/>
</dbReference>
<dbReference type="Gene3D" id="1.10.8.870">
    <property type="entry name" value="Alpha-glycerophosphate oxidase, cap domain"/>
    <property type="match status" value="1"/>
</dbReference>
<protein>
    <recommendedName>
        <fullName evidence="9">Glycerol-3-phosphate dehydrogenase</fullName>
        <ecNumber evidence="9">1.1.5.3</ecNumber>
    </recommendedName>
</protein>
<dbReference type="AlphaFoldDB" id="A0A2I0QUL3"/>
<dbReference type="PROSITE" id="PS00977">
    <property type="entry name" value="FAD_G3PDH_1"/>
    <property type="match status" value="1"/>
</dbReference>
<dbReference type="EMBL" id="PJNH01000002">
    <property type="protein sequence ID" value="PKR78016.1"/>
    <property type="molecule type" value="Genomic_DNA"/>
</dbReference>
<evidence type="ECO:0000256" key="1">
    <source>
        <dbReference type="ARBA" id="ARBA00001974"/>
    </source>
</evidence>
<evidence type="ECO:0000256" key="9">
    <source>
        <dbReference type="RuleBase" id="RU361217"/>
    </source>
</evidence>
<dbReference type="GO" id="GO:0046168">
    <property type="term" value="P:glycerol-3-phosphate catabolic process"/>
    <property type="evidence" value="ECO:0007669"/>
    <property type="project" value="TreeGrafter"/>
</dbReference>
<keyword evidence="7 9" id="KW-0560">Oxidoreductase</keyword>
<dbReference type="SUPFAM" id="SSF54373">
    <property type="entry name" value="FAD-linked reductases, C-terminal domain"/>
    <property type="match status" value="1"/>
</dbReference>
<evidence type="ECO:0000256" key="7">
    <source>
        <dbReference type="ARBA" id="ARBA00023002"/>
    </source>
</evidence>
<gene>
    <name evidence="12" type="ORF">CEY16_08835</name>
</gene>
<dbReference type="GO" id="GO:0004368">
    <property type="term" value="F:glycerol-3-phosphate dehydrogenase (quinone) activity"/>
    <property type="evidence" value="ECO:0007669"/>
    <property type="project" value="UniProtKB-EC"/>
</dbReference>
<evidence type="ECO:0000256" key="6">
    <source>
        <dbReference type="ARBA" id="ARBA00022827"/>
    </source>
</evidence>
<evidence type="ECO:0000259" key="11">
    <source>
        <dbReference type="Pfam" id="PF16901"/>
    </source>
</evidence>
<dbReference type="PROSITE" id="PS00978">
    <property type="entry name" value="FAD_G3PDH_2"/>
    <property type="match status" value="1"/>
</dbReference>
<feature type="domain" description="FAD dependent oxidoreductase" evidence="10">
    <location>
        <begin position="21"/>
        <end position="344"/>
    </location>
</feature>
<dbReference type="PANTHER" id="PTHR11985:SF35">
    <property type="entry name" value="ANAEROBIC GLYCEROL-3-PHOSPHATE DEHYDROGENASE SUBUNIT A"/>
    <property type="match status" value="1"/>
</dbReference>
<evidence type="ECO:0000259" key="10">
    <source>
        <dbReference type="Pfam" id="PF01266"/>
    </source>
</evidence>
<dbReference type="GO" id="GO:0009331">
    <property type="term" value="C:glycerol-3-phosphate dehydrogenase (FAD) complex"/>
    <property type="evidence" value="ECO:0007669"/>
    <property type="project" value="UniProtKB-UniRule"/>
</dbReference>
<proteinExistence type="inferred from homology"/>
<keyword evidence="5" id="KW-0319">Glycerol metabolism</keyword>
<comment type="pathway">
    <text evidence="2">Polyol metabolism; glycerol degradation via glycerol kinase pathway; glycerone phosphate from sn-glycerol 3-phosphate (aerobic route): step 1/1.</text>
</comment>
<dbReference type="InterPro" id="IPR031656">
    <property type="entry name" value="DAO_C"/>
</dbReference>
<keyword evidence="4 9" id="KW-0285">Flavoprotein</keyword>